<dbReference type="Pfam" id="PF00168">
    <property type="entry name" value="C2"/>
    <property type="match status" value="2"/>
</dbReference>
<dbReference type="GO" id="GO:0000149">
    <property type="term" value="F:SNARE binding"/>
    <property type="evidence" value="ECO:0007669"/>
    <property type="project" value="TreeGrafter"/>
</dbReference>
<feature type="region of interest" description="Disordered" evidence="2">
    <location>
        <begin position="46"/>
        <end position="72"/>
    </location>
</feature>
<dbReference type="GO" id="GO:0001786">
    <property type="term" value="F:phosphatidylserine binding"/>
    <property type="evidence" value="ECO:0007669"/>
    <property type="project" value="TreeGrafter"/>
</dbReference>
<dbReference type="CDD" id="cd08404">
    <property type="entry name" value="C2B_Synaptotagmin-4"/>
    <property type="match status" value="1"/>
</dbReference>
<dbReference type="InterPro" id="IPR035892">
    <property type="entry name" value="C2_domain_sf"/>
</dbReference>
<dbReference type="GO" id="GO:0005509">
    <property type="term" value="F:calcium ion binding"/>
    <property type="evidence" value="ECO:0007669"/>
    <property type="project" value="TreeGrafter"/>
</dbReference>
<dbReference type="Proteomes" id="UP000046393">
    <property type="component" value="Unplaced"/>
</dbReference>
<feature type="domain" description="C2" evidence="4">
    <location>
        <begin position="252"/>
        <end position="383"/>
    </location>
</feature>
<dbReference type="GO" id="GO:0070382">
    <property type="term" value="C:exocytic vesicle"/>
    <property type="evidence" value="ECO:0007669"/>
    <property type="project" value="TreeGrafter"/>
</dbReference>
<dbReference type="AlphaFoldDB" id="A0A0N5A7R1"/>
<evidence type="ECO:0000259" key="4">
    <source>
        <dbReference type="PROSITE" id="PS50004"/>
    </source>
</evidence>
<feature type="domain" description="C2" evidence="4">
    <location>
        <begin position="109"/>
        <end position="240"/>
    </location>
</feature>
<reference evidence="6" key="1">
    <citation type="submission" date="2017-02" db="UniProtKB">
        <authorList>
            <consortium name="WormBaseParasite"/>
        </authorList>
    </citation>
    <scope>IDENTIFICATION</scope>
</reference>
<dbReference type="GO" id="GO:0005886">
    <property type="term" value="C:plasma membrane"/>
    <property type="evidence" value="ECO:0007669"/>
    <property type="project" value="TreeGrafter"/>
</dbReference>
<feature type="compositionally biased region" description="Low complexity" evidence="2">
    <location>
        <begin position="49"/>
        <end position="72"/>
    </location>
</feature>
<dbReference type="GO" id="GO:0098793">
    <property type="term" value="C:presynapse"/>
    <property type="evidence" value="ECO:0007669"/>
    <property type="project" value="GOC"/>
</dbReference>
<dbReference type="GO" id="GO:0030276">
    <property type="term" value="F:clathrin binding"/>
    <property type="evidence" value="ECO:0007669"/>
    <property type="project" value="TreeGrafter"/>
</dbReference>
<dbReference type="PROSITE" id="PS50004">
    <property type="entry name" value="C2"/>
    <property type="match status" value="2"/>
</dbReference>
<dbReference type="InterPro" id="IPR000008">
    <property type="entry name" value="C2_dom"/>
</dbReference>
<evidence type="ECO:0000313" key="6">
    <source>
        <dbReference type="WBParaSite" id="SMUV_0000006901-mRNA-1"/>
    </source>
</evidence>
<name>A0A0N5A7R1_9BILA</name>
<accession>A0A0N5A7R1</accession>
<sequence length="388" mass="44201">LLFGTVCLIGVVALAFLSVCLIWKKRRKACDDNDLSRLSRAVTRGMNAPSGLKSPPSISSPLSSESSGSSPSVPFEPLFATPHTVTRIDTAQLGPNRGTIKLTLRYSIPDSCLQLSLGKRKFFNIMYYRILQINVENCRNLPELVRTSDGQCLLDPYVKLQLLPEKQHRVKTRVVRASRNPQYDEIFSMYGISKEQLRVTSLQIGVVAFDRYSRDTLLAEAVYCLAEADLLNCEEKTVELQLGGFGEDSNKDRGQILISLCYQPTTNRVTVVLLKAQNLPKFDITGMADPYVKIYLTYDGQCVAKKKSQVKKRTLSPVYNESFVFELPDVENRSLDLIKFEFVVMDWDRITKNEVMGRCIIDAENEHWMNVRNNPRRQIAEWHTLFKW</sequence>
<evidence type="ECO:0000256" key="3">
    <source>
        <dbReference type="SAM" id="Phobius"/>
    </source>
</evidence>
<protein>
    <submittedName>
        <fullName evidence="6">Synaptotagmin-11</fullName>
    </submittedName>
</protein>
<evidence type="ECO:0000256" key="2">
    <source>
        <dbReference type="SAM" id="MobiDB-lite"/>
    </source>
</evidence>
<dbReference type="STRING" id="451379.A0A0N5A7R1"/>
<dbReference type="GO" id="GO:0006906">
    <property type="term" value="P:vesicle fusion"/>
    <property type="evidence" value="ECO:0007669"/>
    <property type="project" value="TreeGrafter"/>
</dbReference>
<dbReference type="SUPFAM" id="SSF49562">
    <property type="entry name" value="C2 domain (Calcium/lipid-binding domain, CaLB)"/>
    <property type="match status" value="2"/>
</dbReference>
<dbReference type="PANTHER" id="PTHR10024:SF369">
    <property type="entry name" value="FI18813P1"/>
    <property type="match status" value="1"/>
</dbReference>
<dbReference type="PRINTS" id="PR00399">
    <property type="entry name" value="SYNAPTOTAGMN"/>
</dbReference>
<keyword evidence="3" id="KW-0472">Membrane</keyword>
<dbReference type="PANTHER" id="PTHR10024">
    <property type="entry name" value="SYNAPTOTAGMIN"/>
    <property type="match status" value="1"/>
</dbReference>
<dbReference type="GO" id="GO:0030424">
    <property type="term" value="C:axon"/>
    <property type="evidence" value="ECO:0007669"/>
    <property type="project" value="TreeGrafter"/>
</dbReference>
<feature type="transmembrane region" description="Helical" evidence="3">
    <location>
        <begin position="6"/>
        <end position="23"/>
    </location>
</feature>
<keyword evidence="3" id="KW-0812">Transmembrane</keyword>
<dbReference type="Gene3D" id="2.60.40.150">
    <property type="entry name" value="C2 domain"/>
    <property type="match status" value="2"/>
</dbReference>
<proteinExistence type="predicted"/>
<evidence type="ECO:0000256" key="1">
    <source>
        <dbReference type="ARBA" id="ARBA00022737"/>
    </source>
</evidence>
<dbReference type="SMART" id="SM00239">
    <property type="entry name" value="C2"/>
    <property type="match status" value="2"/>
</dbReference>
<keyword evidence="1" id="KW-0677">Repeat</keyword>
<keyword evidence="5" id="KW-1185">Reference proteome</keyword>
<keyword evidence="3" id="KW-1133">Transmembrane helix</keyword>
<dbReference type="GO" id="GO:0048791">
    <property type="term" value="P:calcium ion-regulated exocytosis of neurotransmitter"/>
    <property type="evidence" value="ECO:0007669"/>
    <property type="project" value="TreeGrafter"/>
</dbReference>
<dbReference type="WBParaSite" id="SMUV_0000006901-mRNA-1">
    <property type="protein sequence ID" value="SMUV_0000006901-mRNA-1"/>
    <property type="gene ID" value="SMUV_0000006901"/>
</dbReference>
<dbReference type="PRINTS" id="PR00360">
    <property type="entry name" value="C2DOMAIN"/>
</dbReference>
<dbReference type="InterPro" id="IPR001565">
    <property type="entry name" value="Synaptotagmin"/>
</dbReference>
<organism evidence="5 6">
    <name type="scientific">Syphacia muris</name>
    <dbReference type="NCBI Taxonomy" id="451379"/>
    <lineage>
        <taxon>Eukaryota</taxon>
        <taxon>Metazoa</taxon>
        <taxon>Ecdysozoa</taxon>
        <taxon>Nematoda</taxon>
        <taxon>Chromadorea</taxon>
        <taxon>Rhabditida</taxon>
        <taxon>Spirurina</taxon>
        <taxon>Oxyuridomorpha</taxon>
        <taxon>Oxyuroidea</taxon>
        <taxon>Oxyuridae</taxon>
        <taxon>Syphacia</taxon>
    </lineage>
</organism>
<evidence type="ECO:0000313" key="5">
    <source>
        <dbReference type="Proteomes" id="UP000046393"/>
    </source>
</evidence>
<dbReference type="GO" id="GO:0005544">
    <property type="term" value="F:calcium-dependent phospholipid binding"/>
    <property type="evidence" value="ECO:0007669"/>
    <property type="project" value="TreeGrafter"/>
</dbReference>